<evidence type="ECO:0000256" key="6">
    <source>
        <dbReference type="ARBA" id="ARBA00023163"/>
    </source>
</evidence>
<feature type="domain" description="Nuclear receptor" evidence="9">
    <location>
        <begin position="77"/>
        <end position="106"/>
    </location>
</feature>
<sequence length="231" mass="26013">MAKQTTMVIITSDENIIRQFASIRDNNTYMVPLNDPTDEQNITMKANTRNDQVPKRAIDTTDSHPTKSVKTKRKSLDLLCAICGDRAIGYNYAVLSCASCKAFFHRNGQYDLKAWGYYDDKVNNVPDPECYDSAGEHMVVEAMEVDVDLTEMNTFLAPISSSYLSIRQKIKLDTVMLPKHLSFVILGAQLGEEMEETGWCQVDGINYTNYNEDGESNVFDANKTEAISMTM</sequence>
<evidence type="ECO:0000313" key="10">
    <source>
        <dbReference type="EMBL" id="CAF1419752.1"/>
    </source>
</evidence>
<comment type="caution">
    <text evidence="10">The sequence shown here is derived from an EMBL/GenBank/DDBJ whole genome shotgun (WGS) entry which is preliminary data.</text>
</comment>
<dbReference type="SMART" id="SM00399">
    <property type="entry name" value="ZnF_C4"/>
    <property type="match status" value="1"/>
</dbReference>
<keyword evidence="3" id="KW-0862">Zinc</keyword>
<evidence type="ECO:0000256" key="1">
    <source>
        <dbReference type="ARBA" id="ARBA00022723"/>
    </source>
</evidence>
<keyword evidence="4" id="KW-0805">Transcription regulation</keyword>
<protein>
    <recommendedName>
        <fullName evidence="9">Nuclear receptor domain-containing protein</fullName>
    </recommendedName>
</protein>
<dbReference type="GO" id="GO:0000978">
    <property type="term" value="F:RNA polymerase II cis-regulatory region sequence-specific DNA binding"/>
    <property type="evidence" value="ECO:0007669"/>
    <property type="project" value="TreeGrafter"/>
</dbReference>
<dbReference type="Pfam" id="PF00105">
    <property type="entry name" value="zf-C4"/>
    <property type="match status" value="1"/>
</dbReference>
<evidence type="ECO:0000256" key="3">
    <source>
        <dbReference type="ARBA" id="ARBA00022833"/>
    </source>
</evidence>
<dbReference type="GO" id="GO:0004879">
    <property type="term" value="F:nuclear receptor activity"/>
    <property type="evidence" value="ECO:0007669"/>
    <property type="project" value="TreeGrafter"/>
</dbReference>
<keyword evidence="8" id="KW-0539">Nucleus</keyword>
<dbReference type="PROSITE" id="PS51030">
    <property type="entry name" value="NUCLEAR_REC_DBD_2"/>
    <property type="match status" value="1"/>
</dbReference>
<dbReference type="GO" id="GO:0000122">
    <property type="term" value="P:negative regulation of transcription by RNA polymerase II"/>
    <property type="evidence" value="ECO:0007669"/>
    <property type="project" value="TreeGrafter"/>
</dbReference>
<evidence type="ECO:0000259" key="9">
    <source>
        <dbReference type="PROSITE" id="PS51030"/>
    </source>
</evidence>
<dbReference type="Gene3D" id="3.30.50.10">
    <property type="entry name" value="Erythroid Transcription Factor GATA-1, subunit A"/>
    <property type="match status" value="1"/>
</dbReference>
<dbReference type="PANTHER" id="PTHR24082:SF283">
    <property type="entry name" value="NUCLEAR HORMONE RECEPTOR HR96"/>
    <property type="match status" value="1"/>
</dbReference>
<evidence type="ECO:0000313" key="11">
    <source>
        <dbReference type="Proteomes" id="UP000663852"/>
    </source>
</evidence>
<accession>A0A815MA75</accession>
<dbReference type="Proteomes" id="UP000663852">
    <property type="component" value="Unassembled WGS sequence"/>
</dbReference>
<dbReference type="PRINTS" id="PR00047">
    <property type="entry name" value="STROIDFINGER"/>
</dbReference>
<evidence type="ECO:0000256" key="4">
    <source>
        <dbReference type="ARBA" id="ARBA00023015"/>
    </source>
</evidence>
<dbReference type="OrthoDB" id="6352325at2759"/>
<dbReference type="EMBL" id="CAJNOJ010000367">
    <property type="protein sequence ID" value="CAF1419752.1"/>
    <property type="molecule type" value="Genomic_DNA"/>
</dbReference>
<evidence type="ECO:0000256" key="7">
    <source>
        <dbReference type="ARBA" id="ARBA00023170"/>
    </source>
</evidence>
<name>A0A815MA75_ADIRI</name>
<dbReference type="PANTHER" id="PTHR24082">
    <property type="entry name" value="NUCLEAR HORMONE RECEPTOR"/>
    <property type="match status" value="1"/>
</dbReference>
<evidence type="ECO:0000256" key="2">
    <source>
        <dbReference type="ARBA" id="ARBA00022771"/>
    </source>
</evidence>
<keyword evidence="6" id="KW-0804">Transcription</keyword>
<dbReference type="AlphaFoldDB" id="A0A815MA75"/>
<organism evidence="10 11">
    <name type="scientific">Adineta ricciae</name>
    <name type="common">Rotifer</name>
    <dbReference type="NCBI Taxonomy" id="249248"/>
    <lineage>
        <taxon>Eukaryota</taxon>
        <taxon>Metazoa</taxon>
        <taxon>Spiralia</taxon>
        <taxon>Gnathifera</taxon>
        <taxon>Rotifera</taxon>
        <taxon>Eurotatoria</taxon>
        <taxon>Bdelloidea</taxon>
        <taxon>Adinetida</taxon>
        <taxon>Adinetidae</taxon>
        <taxon>Adineta</taxon>
    </lineage>
</organism>
<dbReference type="InterPro" id="IPR013088">
    <property type="entry name" value="Znf_NHR/GATA"/>
</dbReference>
<gene>
    <name evidence="10" type="ORF">EDS130_LOCUS37379</name>
</gene>
<dbReference type="PROSITE" id="PS00031">
    <property type="entry name" value="NUCLEAR_REC_DBD_1"/>
    <property type="match status" value="1"/>
</dbReference>
<keyword evidence="2" id="KW-0863">Zinc-finger</keyword>
<dbReference type="GO" id="GO:0030154">
    <property type="term" value="P:cell differentiation"/>
    <property type="evidence" value="ECO:0007669"/>
    <property type="project" value="TreeGrafter"/>
</dbReference>
<evidence type="ECO:0000256" key="8">
    <source>
        <dbReference type="ARBA" id="ARBA00023242"/>
    </source>
</evidence>
<proteinExistence type="predicted"/>
<dbReference type="InterPro" id="IPR050234">
    <property type="entry name" value="Nuclear_hormone_rcpt_NR1"/>
</dbReference>
<keyword evidence="5" id="KW-0238">DNA-binding</keyword>
<reference evidence="10" key="1">
    <citation type="submission" date="2021-02" db="EMBL/GenBank/DDBJ databases">
        <authorList>
            <person name="Nowell W R."/>
        </authorList>
    </citation>
    <scope>NUCLEOTIDE SEQUENCE</scope>
</reference>
<dbReference type="GO" id="GO:0008270">
    <property type="term" value="F:zinc ion binding"/>
    <property type="evidence" value="ECO:0007669"/>
    <property type="project" value="UniProtKB-KW"/>
</dbReference>
<dbReference type="GO" id="GO:0045944">
    <property type="term" value="P:positive regulation of transcription by RNA polymerase II"/>
    <property type="evidence" value="ECO:0007669"/>
    <property type="project" value="TreeGrafter"/>
</dbReference>
<keyword evidence="1" id="KW-0479">Metal-binding</keyword>
<dbReference type="SUPFAM" id="SSF57716">
    <property type="entry name" value="Glucocorticoid receptor-like (DNA-binding domain)"/>
    <property type="match status" value="1"/>
</dbReference>
<dbReference type="InterPro" id="IPR001628">
    <property type="entry name" value="Znf_hrmn_rcpt"/>
</dbReference>
<keyword evidence="7" id="KW-0675">Receptor</keyword>
<evidence type="ECO:0000256" key="5">
    <source>
        <dbReference type="ARBA" id="ARBA00023125"/>
    </source>
</evidence>